<comment type="similarity">
    <text evidence="1">Belongs to the DprA/Smf family.</text>
</comment>
<evidence type="ECO:0000256" key="1">
    <source>
        <dbReference type="ARBA" id="ARBA00006525"/>
    </source>
</evidence>
<dbReference type="Pfam" id="PF21102">
    <property type="entry name" value="DprA_N"/>
    <property type="match status" value="1"/>
</dbReference>
<dbReference type="Gene3D" id="3.40.50.450">
    <property type="match status" value="1"/>
</dbReference>
<organism evidence="4 5">
    <name type="scientific">Labrys wisconsinensis</name>
    <dbReference type="NCBI Taxonomy" id="425677"/>
    <lineage>
        <taxon>Bacteria</taxon>
        <taxon>Pseudomonadati</taxon>
        <taxon>Pseudomonadota</taxon>
        <taxon>Alphaproteobacteria</taxon>
        <taxon>Hyphomicrobiales</taxon>
        <taxon>Xanthobacteraceae</taxon>
        <taxon>Labrys</taxon>
    </lineage>
</organism>
<feature type="domain" description="DprA winged helix" evidence="3">
    <location>
        <begin position="324"/>
        <end position="380"/>
    </location>
</feature>
<comment type="caution">
    <text evidence="4">The sequence shown here is derived from an EMBL/GenBank/DDBJ whole genome shotgun (WGS) entry which is preliminary data.</text>
</comment>
<name>A0ABU0J357_9HYPH</name>
<gene>
    <name evidence="4" type="ORF">QO011_001698</name>
</gene>
<evidence type="ECO:0000259" key="2">
    <source>
        <dbReference type="Pfam" id="PF02481"/>
    </source>
</evidence>
<dbReference type="InterPro" id="IPR041614">
    <property type="entry name" value="DprA_WH"/>
</dbReference>
<dbReference type="EMBL" id="JAUSVX010000002">
    <property type="protein sequence ID" value="MDQ0468698.1"/>
    <property type="molecule type" value="Genomic_DNA"/>
</dbReference>
<protein>
    <submittedName>
        <fullName evidence="4">DNA processing protein</fullName>
    </submittedName>
</protein>
<dbReference type="InterPro" id="IPR003488">
    <property type="entry name" value="DprA"/>
</dbReference>
<sequence>MTQDGAPRPALTEQQRLDWLRLIRSESIGPPTFKGLMQRFGSARAALEALPRLAGRPARIASETEALREMEAMARLGARFVALGEPDYPPALQAVDGAPPLLAVRGDTAALMRPMVAVVGSRNASALGRRFAATLAHGLGEAGFVVVSGLARGIDAAAHAAALDGGTVAALAGGLDRIYPREHGELAARIAETGCLVSERPLGHEATARDFPRRNRIVSGLAYGVVVVEAALRSGSLITARLANEQGREVFAVPGSPLDPRAEGTNQLIRQGATLITGVADVLEALRPLVAAGPPAPMPGHPGAAVEADAEAADWENEPALPLEAAPAVASGRETLLALLGPSPVSIDDLARASRLALREVQLALVELDLEGRIERHGGNRISLR</sequence>
<dbReference type="Pfam" id="PF02481">
    <property type="entry name" value="DNA_processg_A"/>
    <property type="match status" value="1"/>
</dbReference>
<dbReference type="NCBIfam" id="TIGR00732">
    <property type="entry name" value="dprA"/>
    <property type="match status" value="1"/>
</dbReference>
<dbReference type="InterPro" id="IPR057666">
    <property type="entry name" value="DrpA_SLOG"/>
</dbReference>
<proteinExistence type="inferred from homology"/>
<accession>A0ABU0J357</accession>
<evidence type="ECO:0000259" key="3">
    <source>
        <dbReference type="Pfam" id="PF17782"/>
    </source>
</evidence>
<evidence type="ECO:0000313" key="4">
    <source>
        <dbReference type="EMBL" id="MDQ0468698.1"/>
    </source>
</evidence>
<dbReference type="Proteomes" id="UP001242480">
    <property type="component" value="Unassembled WGS sequence"/>
</dbReference>
<keyword evidence="5" id="KW-1185">Reference proteome</keyword>
<evidence type="ECO:0000313" key="5">
    <source>
        <dbReference type="Proteomes" id="UP001242480"/>
    </source>
</evidence>
<dbReference type="SUPFAM" id="SSF102405">
    <property type="entry name" value="MCP/YpsA-like"/>
    <property type="match status" value="1"/>
</dbReference>
<dbReference type="Pfam" id="PF17782">
    <property type="entry name" value="WHD_DprA"/>
    <property type="match status" value="1"/>
</dbReference>
<dbReference type="RefSeq" id="WP_307270262.1">
    <property type="nucleotide sequence ID" value="NZ_JAUSVX010000002.1"/>
</dbReference>
<dbReference type="PANTHER" id="PTHR43022:SF1">
    <property type="entry name" value="PROTEIN SMF"/>
    <property type="match status" value="1"/>
</dbReference>
<dbReference type="PANTHER" id="PTHR43022">
    <property type="entry name" value="PROTEIN SMF"/>
    <property type="match status" value="1"/>
</dbReference>
<dbReference type="Gene3D" id="1.10.10.10">
    <property type="entry name" value="Winged helix-like DNA-binding domain superfamily/Winged helix DNA-binding domain"/>
    <property type="match status" value="1"/>
</dbReference>
<reference evidence="4 5" key="1">
    <citation type="submission" date="2023-07" db="EMBL/GenBank/DDBJ databases">
        <title>Genomic Encyclopedia of Type Strains, Phase IV (KMG-IV): sequencing the most valuable type-strain genomes for metagenomic binning, comparative biology and taxonomic classification.</title>
        <authorList>
            <person name="Goeker M."/>
        </authorList>
    </citation>
    <scope>NUCLEOTIDE SEQUENCE [LARGE SCALE GENOMIC DNA]</scope>
    <source>
        <strain evidence="4 5">DSM 19619</strain>
    </source>
</reference>
<dbReference type="InterPro" id="IPR036388">
    <property type="entry name" value="WH-like_DNA-bd_sf"/>
</dbReference>
<feature type="domain" description="Smf/DprA SLOG" evidence="2">
    <location>
        <begin position="80"/>
        <end position="286"/>
    </location>
</feature>